<proteinExistence type="predicted"/>
<name>A0AC61NET0_9BACT</name>
<gene>
    <name evidence="1" type="ORF">K4L44_16110</name>
</gene>
<sequence length="162" mass="18141">MKKLIWLFLLFPLFSFGQVPMEKGSQLGIRVGGGINYGSGFDLSYIKPIGSIHRIDITMPFRFDGKSTSWQVNGYYEIQGSLNDEVTLFVGPGVGFGATWHKDNLSDNYGFILNLGAVAGITYSTPKLPFDIDFSMRPTFVTVNNYDGVFNLDFTVGFLYRF</sequence>
<dbReference type="EMBL" id="CP081303">
    <property type="protein sequence ID" value="QZE14031.1"/>
    <property type="molecule type" value="Genomic_DNA"/>
</dbReference>
<evidence type="ECO:0000313" key="2">
    <source>
        <dbReference type="Proteomes" id="UP000826212"/>
    </source>
</evidence>
<dbReference type="Proteomes" id="UP000826212">
    <property type="component" value="Chromosome"/>
</dbReference>
<keyword evidence="2" id="KW-1185">Reference proteome</keyword>
<evidence type="ECO:0000313" key="1">
    <source>
        <dbReference type="EMBL" id="QZE14031.1"/>
    </source>
</evidence>
<reference evidence="1" key="1">
    <citation type="submission" date="2021-08" db="EMBL/GenBank/DDBJ databases">
        <title>Novel anaerobic bacterium isolated from sea squirt in East Sea, Republic of Korea.</title>
        <authorList>
            <person name="Nguyen T.H."/>
            <person name="Li Z."/>
            <person name="Lee Y.-J."/>
            <person name="Ko J."/>
            <person name="Kim S.-G."/>
        </authorList>
    </citation>
    <scope>NUCLEOTIDE SEQUENCE</scope>
    <source>
        <strain evidence="1">KCTC 25031</strain>
    </source>
</reference>
<protein>
    <submittedName>
        <fullName evidence="1">Uncharacterized protein</fullName>
    </submittedName>
</protein>
<organism evidence="1 2">
    <name type="scientific">Halosquirtibacter laminarini</name>
    <dbReference type="NCBI Taxonomy" id="3374600"/>
    <lineage>
        <taxon>Bacteria</taxon>
        <taxon>Pseudomonadati</taxon>
        <taxon>Bacteroidota</taxon>
        <taxon>Bacteroidia</taxon>
        <taxon>Marinilabiliales</taxon>
        <taxon>Prolixibacteraceae</taxon>
        <taxon>Halosquirtibacter</taxon>
    </lineage>
</organism>
<accession>A0AC61NET0</accession>